<feature type="signal peptide" evidence="1">
    <location>
        <begin position="1"/>
        <end position="20"/>
    </location>
</feature>
<evidence type="ECO:0000256" key="1">
    <source>
        <dbReference type="SAM" id="SignalP"/>
    </source>
</evidence>
<name>A0A8W8NE42_MAGGI</name>
<evidence type="ECO:0000313" key="2">
    <source>
        <dbReference type="EnsemblMetazoa" id="G6525.6:cds"/>
    </source>
</evidence>
<dbReference type="EnsemblMetazoa" id="G6525.1">
    <property type="protein sequence ID" value="G6525.1:cds"/>
    <property type="gene ID" value="G6525"/>
</dbReference>
<dbReference type="EnsemblMetazoa" id="G6525.6">
    <property type="protein sequence ID" value="G6525.6:cds"/>
    <property type="gene ID" value="G6525"/>
</dbReference>
<organism evidence="2 3">
    <name type="scientific">Magallana gigas</name>
    <name type="common">Pacific oyster</name>
    <name type="synonym">Crassostrea gigas</name>
    <dbReference type="NCBI Taxonomy" id="29159"/>
    <lineage>
        <taxon>Eukaryota</taxon>
        <taxon>Metazoa</taxon>
        <taxon>Spiralia</taxon>
        <taxon>Lophotrochozoa</taxon>
        <taxon>Mollusca</taxon>
        <taxon>Bivalvia</taxon>
        <taxon>Autobranchia</taxon>
        <taxon>Pteriomorphia</taxon>
        <taxon>Ostreida</taxon>
        <taxon>Ostreoidea</taxon>
        <taxon>Ostreidae</taxon>
        <taxon>Magallana</taxon>
    </lineage>
</organism>
<dbReference type="EnsemblMetazoa" id="G6525.4">
    <property type="protein sequence ID" value="G6525.4:cds"/>
    <property type="gene ID" value="G6525"/>
</dbReference>
<accession>A0A8W8NE42</accession>
<protein>
    <submittedName>
        <fullName evidence="2">Uncharacterized protein</fullName>
    </submittedName>
</protein>
<keyword evidence="3" id="KW-1185">Reference proteome</keyword>
<reference evidence="2" key="1">
    <citation type="submission" date="2022-08" db="UniProtKB">
        <authorList>
            <consortium name="EnsemblMetazoa"/>
        </authorList>
    </citation>
    <scope>IDENTIFICATION</scope>
    <source>
        <strain evidence="2">05x7-T-G4-1.051#20</strain>
    </source>
</reference>
<feature type="chain" id="PRO_5042432092" evidence="1">
    <location>
        <begin position="21"/>
        <end position="143"/>
    </location>
</feature>
<dbReference type="Proteomes" id="UP000005408">
    <property type="component" value="Unassembled WGS sequence"/>
</dbReference>
<evidence type="ECO:0000313" key="3">
    <source>
        <dbReference type="Proteomes" id="UP000005408"/>
    </source>
</evidence>
<dbReference type="EnsemblMetazoa" id="G6525.5">
    <property type="protein sequence ID" value="G6525.5:cds"/>
    <property type="gene ID" value="G6525"/>
</dbReference>
<sequence>MNRPMLQSLCVLAFCSTVLGAFSVQKFCENACNRGLGGNLCRCNGFHFAGKRTVLENILPVPNTYSSVNGDEPINQRIQAPSFTNDIQQPAPVLRRENLSRIDKIRDTQMIIQWLLNNIRLIKSEMPEKHMDAYGIEDDQLTP</sequence>
<keyword evidence="1" id="KW-0732">Signal</keyword>
<dbReference type="AlphaFoldDB" id="A0A8W8NE42"/>
<dbReference type="EnsemblMetazoa" id="G6525.2">
    <property type="protein sequence ID" value="G6525.2:cds"/>
    <property type="gene ID" value="G6525"/>
</dbReference>
<proteinExistence type="predicted"/>
<dbReference type="EnsemblMetazoa" id="G6525.3">
    <property type="protein sequence ID" value="G6525.3:cds"/>
    <property type="gene ID" value="G6525"/>
</dbReference>